<comment type="caution">
    <text evidence="2">The sequence shown here is derived from an EMBL/GenBank/DDBJ whole genome shotgun (WGS) entry which is preliminary data.</text>
</comment>
<sequence>IEGVQREQGHRIVGVESAVIALIRRVTELERDNRRLRGTASVESHRVDRLQRGVSRENGGNGNGGNGGNGNGKNGGNKIGGNGGNGNRGNEENGNHGMNYG</sequence>
<feature type="compositionally biased region" description="Basic and acidic residues" evidence="1">
    <location>
        <begin position="43"/>
        <end position="55"/>
    </location>
</feature>
<dbReference type="EMBL" id="BKCJ011044959">
    <property type="protein sequence ID" value="GFC73946.1"/>
    <property type="molecule type" value="Genomic_DNA"/>
</dbReference>
<dbReference type="AlphaFoldDB" id="A0A699QJM8"/>
<accession>A0A699QJM8</accession>
<feature type="region of interest" description="Disordered" evidence="1">
    <location>
        <begin position="31"/>
        <end position="101"/>
    </location>
</feature>
<name>A0A699QJM8_TANCI</name>
<proteinExistence type="predicted"/>
<feature type="non-terminal residue" evidence="2">
    <location>
        <position position="101"/>
    </location>
</feature>
<evidence type="ECO:0000256" key="1">
    <source>
        <dbReference type="SAM" id="MobiDB-lite"/>
    </source>
</evidence>
<evidence type="ECO:0000313" key="2">
    <source>
        <dbReference type="EMBL" id="GFC73946.1"/>
    </source>
</evidence>
<feature type="non-terminal residue" evidence="2">
    <location>
        <position position="1"/>
    </location>
</feature>
<reference evidence="2" key="1">
    <citation type="journal article" date="2019" name="Sci. Rep.">
        <title>Draft genome of Tanacetum cinerariifolium, the natural source of mosquito coil.</title>
        <authorList>
            <person name="Yamashiro T."/>
            <person name="Shiraishi A."/>
            <person name="Satake H."/>
            <person name="Nakayama K."/>
        </authorList>
    </citation>
    <scope>NUCLEOTIDE SEQUENCE</scope>
</reference>
<feature type="compositionally biased region" description="Gly residues" evidence="1">
    <location>
        <begin position="59"/>
        <end position="87"/>
    </location>
</feature>
<organism evidence="2">
    <name type="scientific">Tanacetum cinerariifolium</name>
    <name type="common">Dalmatian daisy</name>
    <name type="synonym">Chrysanthemum cinerariifolium</name>
    <dbReference type="NCBI Taxonomy" id="118510"/>
    <lineage>
        <taxon>Eukaryota</taxon>
        <taxon>Viridiplantae</taxon>
        <taxon>Streptophyta</taxon>
        <taxon>Embryophyta</taxon>
        <taxon>Tracheophyta</taxon>
        <taxon>Spermatophyta</taxon>
        <taxon>Magnoliopsida</taxon>
        <taxon>eudicotyledons</taxon>
        <taxon>Gunneridae</taxon>
        <taxon>Pentapetalae</taxon>
        <taxon>asterids</taxon>
        <taxon>campanulids</taxon>
        <taxon>Asterales</taxon>
        <taxon>Asteraceae</taxon>
        <taxon>Asteroideae</taxon>
        <taxon>Anthemideae</taxon>
        <taxon>Anthemidinae</taxon>
        <taxon>Tanacetum</taxon>
    </lineage>
</organism>
<gene>
    <name evidence="2" type="ORF">Tci_845916</name>
</gene>
<protein>
    <submittedName>
        <fullName evidence="2">Uncharacterized protein</fullName>
    </submittedName>
</protein>